<dbReference type="EMBL" id="FNAV01000011">
    <property type="protein sequence ID" value="SDF02987.1"/>
    <property type="molecule type" value="Genomic_DNA"/>
</dbReference>
<name>A0A1G7HR43_9RHOB</name>
<dbReference type="SUPFAM" id="SSF56349">
    <property type="entry name" value="DNA breaking-rejoining enzymes"/>
    <property type="match status" value="1"/>
</dbReference>
<protein>
    <recommendedName>
        <fullName evidence="4">Tyr recombinase domain-containing protein</fullName>
    </recommendedName>
</protein>
<dbReference type="STRING" id="282683.SAMN04488105_111120"/>
<evidence type="ECO:0000313" key="2">
    <source>
        <dbReference type="EMBL" id="SDF02987.1"/>
    </source>
</evidence>
<dbReference type="AlphaFoldDB" id="A0A1G7HR43"/>
<accession>A0A1G7HR43</accession>
<keyword evidence="3" id="KW-1185">Reference proteome</keyword>
<evidence type="ECO:0000256" key="1">
    <source>
        <dbReference type="ARBA" id="ARBA00023172"/>
    </source>
</evidence>
<evidence type="ECO:0000313" key="3">
    <source>
        <dbReference type="Proteomes" id="UP000198994"/>
    </source>
</evidence>
<reference evidence="3" key="1">
    <citation type="submission" date="2016-10" db="EMBL/GenBank/DDBJ databases">
        <authorList>
            <person name="Varghese N."/>
            <person name="Submissions S."/>
        </authorList>
    </citation>
    <scope>NUCLEOTIDE SEQUENCE [LARGE SCALE GENOMIC DNA]</scope>
    <source>
        <strain evidence="3">DSM 10146</strain>
    </source>
</reference>
<dbReference type="Proteomes" id="UP000198994">
    <property type="component" value="Unassembled WGS sequence"/>
</dbReference>
<dbReference type="GO" id="GO:0003677">
    <property type="term" value="F:DNA binding"/>
    <property type="evidence" value="ECO:0007669"/>
    <property type="project" value="InterPro"/>
</dbReference>
<dbReference type="InterPro" id="IPR013762">
    <property type="entry name" value="Integrase-like_cat_sf"/>
</dbReference>
<sequence>MTYHTSQNSTHASKSSASMSALLSWAEEAGEDRYAVLELKKVPARMSYADEELHLISADPVYFETNVAPAPYGMVSRAADLDAARRRGNARLRALIERFWAARGCAQPAQEDRATYTKVIDLVRAHEGFADRGDPLPTSFHKPLLTLRARCLVPFDELDQSEFDRVWGEATTGVRKSLRKIPNLIERLRNGHNLWPEITELLPSCNLVTPPSPGLHRARRILWKDLPEVFRADAERVFERAMVLPCSLKSWAKEQIAAGRPAVDIDKEVAERKRQRGRSPKNAKTATAGYRQAITWLLREQVLPSMDFDELSTLDALFMAEALEAACKSQITRCAASDTLKDADESSTLWSRFTNLMTLARHGLQDPEKVALLNVIKLVYEDYILPPDEMTAEATAVCDRLRKNPHLAATYVHAPSRLHAVARQALAEATTTDGEERALRLFAVAAAYAIQVSRPLRPGNLFTSRISGADKCPRNVHWIEDRAFAEIRFVAGEVKNRNALTVEVVGRDAEILWDWQMVHRPRLAKLRALERSPYLFPGKAMPRLRKAGLRLPTGAMSGAAIGELWDLGDRHLGLGLTPHQCRHATGTLMLAVDPGNFASVASVLANTEAVARAHYAKDSGEAAAAAVREALLAHHPDIFKRLKGRIK</sequence>
<dbReference type="RefSeq" id="WP_242661766.1">
    <property type="nucleotide sequence ID" value="NZ_FNAV01000011.1"/>
</dbReference>
<gene>
    <name evidence="2" type="ORF">SAMN04488105_111120</name>
</gene>
<dbReference type="GO" id="GO:0015074">
    <property type="term" value="P:DNA integration"/>
    <property type="evidence" value="ECO:0007669"/>
    <property type="project" value="InterPro"/>
</dbReference>
<organism evidence="2 3">
    <name type="scientific">Salipiger thiooxidans</name>
    <dbReference type="NCBI Taxonomy" id="282683"/>
    <lineage>
        <taxon>Bacteria</taxon>
        <taxon>Pseudomonadati</taxon>
        <taxon>Pseudomonadota</taxon>
        <taxon>Alphaproteobacteria</taxon>
        <taxon>Rhodobacterales</taxon>
        <taxon>Roseobacteraceae</taxon>
        <taxon>Salipiger</taxon>
    </lineage>
</organism>
<dbReference type="GO" id="GO:0006310">
    <property type="term" value="P:DNA recombination"/>
    <property type="evidence" value="ECO:0007669"/>
    <property type="project" value="UniProtKB-KW"/>
</dbReference>
<evidence type="ECO:0008006" key="4">
    <source>
        <dbReference type="Google" id="ProtNLM"/>
    </source>
</evidence>
<dbReference type="InterPro" id="IPR011010">
    <property type="entry name" value="DNA_brk_join_enz"/>
</dbReference>
<dbReference type="Gene3D" id="1.10.443.10">
    <property type="entry name" value="Intergrase catalytic core"/>
    <property type="match status" value="1"/>
</dbReference>
<proteinExistence type="predicted"/>
<keyword evidence="1" id="KW-0233">DNA recombination</keyword>